<keyword evidence="1" id="KW-0472">Membrane</keyword>
<comment type="caution">
    <text evidence="2">The sequence shown here is derived from an EMBL/GenBank/DDBJ whole genome shotgun (WGS) entry which is preliminary data.</text>
</comment>
<proteinExistence type="predicted"/>
<gene>
    <name evidence="2" type="ORF">A3J04_03760</name>
</gene>
<evidence type="ECO:0000313" key="3">
    <source>
        <dbReference type="Proteomes" id="UP000177954"/>
    </source>
</evidence>
<evidence type="ECO:0000256" key="1">
    <source>
        <dbReference type="SAM" id="Phobius"/>
    </source>
</evidence>
<dbReference type="STRING" id="1802129.A3J04_03760"/>
<feature type="transmembrane region" description="Helical" evidence="1">
    <location>
        <begin position="12"/>
        <end position="32"/>
    </location>
</feature>
<dbReference type="Proteomes" id="UP000177954">
    <property type="component" value="Unassembled WGS sequence"/>
</dbReference>
<reference evidence="2 3" key="1">
    <citation type="journal article" date="2016" name="Nat. Commun.">
        <title>Thousands of microbial genomes shed light on interconnected biogeochemical processes in an aquifer system.</title>
        <authorList>
            <person name="Anantharaman K."/>
            <person name="Brown C.T."/>
            <person name="Hug L.A."/>
            <person name="Sharon I."/>
            <person name="Castelle C.J."/>
            <person name="Probst A.J."/>
            <person name="Thomas B.C."/>
            <person name="Singh A."/>
            <person name="Wilkins M.J."/>
            <person name="Karaoz U."/>
            <person name="Brodie E.L."/>
            <person name="Williams K.H."/>
            <person name="Hubbard S.S."/>
            <person name="Banfield J.F."/>
        </authorList>
    </citation>
    <scope>NUCLEOTIDE SEQUENCE [LARGE SCALE GENOMIC DNA]</scope>
</reference>
<keyword evidence="1" id="KW-1133">Transmembrane helix</keyword>
<sequence>MRLWVLKRRLAGFLVLLGMFIIIGGSLAYIFWPRPSCVDGVQNGDEKGVDCGGSCSKQCLGEIPVSPKRLWQRFFQVRPGVYDVGAMIENVNLFVGTKVFRYTVKLYSEENVLLAERQGTTFLLPNQKALIFEPNMVPGPRAPARVDFSFEEPITWTRMDAGDAQKIEVISRRFESDPHPIVRVKLRNKSTSRESELEISLVLESKDGNAFAVARTTLEDFVAGSEREAVFSWPTSQFQEPASMQVLYRRVVR</sequence>
<evidence type="ECO:0000313" key="2">
    <source>
        <dbReference type="EMBL" id="OGZ55324.1"/>
    </source>
</evidence>
<dbReference type="EMBL" id="MHNZ01000034">
    <property type="protein sequence ID" value="OGZ55324.1"/>
    <property type="molecule type" value="Genomic_DNA"/>
</dbReference>
<protein>
    <submittedName>
        <fullName evidence="2">Uncharacterized protein</fullName>
    </submittedName>
</protein>
<keyword evidence="1" id="KW-0812">Transmembrane</keyword>
<dbReference type="AlphaFoldDB" id="A0A1G2GYN5"/>
<accession>A0A1G2GYN5</accession>
<organism evidence="2 3">
    <name type="scientific">Candidatus Ryanbacteria bacterium RIFCSPLOWO2_02_FULL_47_14</name>
    <dbReference type="NCBI Taxonomy" id="1802129"/>
    <lineage>
        <taxon>Bacteria</taxon>
        <taxon>Candidatus Ryaniibacteriota</taxon>
    </lineage>
</organism>
<name>A0A1G2GYN5_9BACT</name>